<evidence type="ECO:0000256" key="3">
    <source>
        <dbReference type="ARBA" id="ARBA00022576"/>
    </source>
</evidence>
<dbReference type="CDD" id="cd00610">
    <property type="entry name" value="OAT_like"/>
    <property type="match status" value="1"/>
</dbReference>
<keyword evidence="5 6" id="KW-0663">Pyridoxal phosphate</keyword>
<evidence type="ECO:0000256" key="6">
    <source>
        <dbReference type="RuleBase" id="RU003560"/>
    </source>
</evidence>
<evidence type="ECO:0000313" key="8">
    <source>
        <dbReference type="Proteomes" id="UP000318148"/>
    </source>
</evidence>
<dbReference type="GO" id="GO:0009102">
    <property type="term" value="P:biotin biosynthetic process"/>
    <property type="evidence" value="ECO:0007669"/>
    <property type="project" value="TreeGrafter"/>
</dbReference>
<dbReference type="FunFam" id="3.40.640.10:FF:000014">
    <property type="entry name" value="Adenosylmethionine-8-amino-7-oxononanoate aminotransferase, probable"/>
    <property type="match status" value="1"/>
</dbReference>
<keyword evidence="3 7" id="KW-0032">Aminotransferase</keyword>
<dbReference type="Proteomes" id="UP000318148">
    <property type="component" value="Unassembled WGS sequence"/>
</dbReference>
<dbReference type="AlphaFoldDB" id="A0A520LJU6"/>
<comment type="caution">
    <text evidence="7">The sequence shown here is derived from an EMBL/GenBank/DDBJ whole genome shotgun (WGS) entry which is preliminary data.</text>
</comment>
<dbReference type="Gene3D" id="3.90.1150.10">
    <property type="entry name" value="Aspartate Aminotransferase, domain 1"/>
    <property type="match status" value="1"/>
</dbReference>
<reference evidence="7 8" key="1">
    <citation type="submission" date="2019-02" db="EMBL/GenBank/DDBJ databases">
        <title>Prokaryotic population dynamics and viral predation in marine succession experiment using metagenomics: the confinement effect.</title>
        <authorList>
            <person name="Haro-Moreno J.M."/>
            <person name="Rodriguez-Valera F."/>
            <person name="Lopez-Perez M."/>
        </authorList>
    </citation>
    <scope>NUCLEOTIDE SEQUENCE [LARGE SCALE GENOMIC DNA]</scope>
    <source>
        <strain evidence="7">MED-G169</strain>
    </source>
</reference>
<evidence type="ECO:0000256" key="1">
    <source>
        <dbReference type="ARBA" id="ARBA00001933"/>
    </source>
</evidence>
<dbReference type="PROSITE" id="PS00600">
    <property type="entry name" value="AA_TRANSFER_CLASS_3"/>
    <property type="match status" value="1"/>
</dbReference>
<dbReference type="InterPro" id="IPR015422">
    <property type="entry name" value="PyrdxlP-dep_Trfase_small"/>
</dbReference>
<dbReference type="InterPro" id="IPR005814">
    <property type="entry name" value="Aminotrans_3"/>
</dbReference>
<evidence type="ECO:0000313" key="7">
    <source>
        <dbReference type="EMBL" id="RZO03780.1"/>
    </source>
</evidence>
<accession>A0A520LJU6</accession>
<name>A0A520LJU6_9GAMM</name>
<organism evidence="7 8">
    <name type="scientific">SAR92 clade bacterium</name>
    <dbReference type="NCBI Taxonomy" id="2315479"/>
    <lineage>
        <taxon>Bacteria</taxon>
        <taxon>Pseudomonadati</taxon>
        <taxon>Pseudomonadota</taxon>
        <taxon>Gammaproteobacteria</taxon>
        <taxon>Cellvibrionales</taxon>
        <taxon>Porticoccaceae</taxon>
        <taxon>SAR92 clade</taxon>
    </lineage>
</organism>
<dbReference type="InterPro" id="IPR015421">
    <property type="entry name" value="PyrdxlP-dep_Trfase_major"/>
</dbReference>
<protein>
    <submittedName>
        <fullName evidence="7">Aminotransferase class III-fold pyridoxal phosphate-dependent enzyme</fullName>
    </submittedName>
</protein>
<evidence type="ECO:0000256" key="4">
    <source>
        <dbReference type="ARBA" id="ARBA00022679"/>
    </source>
</evidence>
<dbReference type="Pfam" id="PF00202">
    <property type="entry name" value="Aminotran_3"/>
    <property type="match status" value="1"/>
</dbReference>
<dbReference type="GO" id="GO:0030170">
    <property type="term" value="F:pyridoxal phosphate binding"/>
    <property type="evidence" value="ECO:0007669"/>
    <property type="project" value="InterPro"/>
</dbReference>
<keyword evidence="4 7" id="KW-0808">Transferase</keyword>
<dbReference type="PIRSF" id="PIRSF000521">
    <property type="entry name" value="Transaminase_4ab_Lys_Orn"/>
    <property type="match status" value="1"/>
</dbReference>
<feature type="non-terminal residue" evidence="7">
    <location>
        <position position="380"/>
    </location>
</feature>
<dbReference type="EMBL" id="SHBO01000062">
    <property type="protein sequence ID" value="RZO03780.1"/>
    <property type="molecule type" value="Genomic_DNA"/>
</dbReference>
<dbReference type="InterPro" id="IPR049704">
    <property type="entry name" value="Aminotrans_3_PPA_site"/>
</dbReference>
<proteinExistence type="inferred from homology"/>
<evidence type="ECO:0000256" key="2">
    <source>
        <dbReference type="ARBA" id="ARBA00008954"/>
    </source>
</evidence>
<evidence type="ECO:0000256" key="5">
    <source>
        <dbReference type="ARBA" id="ARBA00022898"/>
    </source>
</evidence>
<dbReference type="PANTHER" id="PTHR42684:SF3">
    <property type="entry name" value="ADENOSYLMETHIONINE-8-AMINO-7-OXONONANOATE AMINOTRANSFERASE"/>
    <property type="match status" value="1"/>
</dbReference>
<sequence length="380" mass="41914">MTHLIYPTTNFKAIEQISIDRGEGCYVWDTHGSQYLEGLSGLWCTALGYANQELIDVTAEQMKKLTFSHMFGGKTHKVAIELSEKLANMIPMKDPVISFGNSGSDANDTHIKLLRYYHEAIKKPEKRKIIARERSYHGVTVAAASLTGLPVTQNHFDLPVDALGILRTDHPHYYRGKLEGETEIQFVDRIVGNLENLIIAEDPSTIAAFIAEPITGASGVIVPPDGYYEGIQNVLDKYGIMFWADEVITGFGRTGNDFGCTTMEIKSPDMMTFAKQLSSAYMPISASAIRRDVYEAMIDQSASAGAFGHGYTYSGHPVACAVALRVLEIYDRDEIFDRASTTGKYLQEQLSQFSSHPLVGEVRGSGLLAALELVPNKELN</sequence>
<comment type="cofactor">
    <cofactor evidence="1">
        <name>pyridoxal 5'-phosphate</name>
        <dbReference type="ChEBI" id="CHEBI:597326"/>
    </cofactor>
</comment>
<dbReference type="InterPro" id="IPR015424">
    <property type="entry name" value="PyrdxlP-dep_Trfase"/>
</dbReference>
<dbReference type="SUPFAM" id="SSF53383">
    <property type="entry name" value="PLP-dependent transferases"/>
    <property type="match status" value="1"/>
</dbReference>
<gene>
    <name evidence="7" type="ORF">EVB02_04115</name>
</gene>
<dbReference type="Gene3D" id="3.40.640.10">
    <property type="entry name" value="Type I PLP-dependent aspartate aminotransferase-like (Major domain)"/>
    <property type="match status" value="1"/>
</dbReference>
<dbReference type="GO" id="GO:0004015">
    <property type="term" value="F:adenosylmethionine-8-amino-7-oxononanoate transaminase activity"/>
    <property type="evidence" value="ECO:0007669"/>
    <property type="project" value="TreeGrafter"/>
</dbReference>
<dbReference type="PANTHER" id="PTHR42684">
    <property type="entry name" value="ADENOSYLMETHIONINE-8-AMINO-7-OXONONANOATE AMINOTRANSFERASE"/>
    <property type="match status" value="1"/>
</dbReference>
<dbReference type="GO" id="GO:0009448">
    <property type="term" value="P:gamma-aminobutyric acid metabolic process"/>
    <property type="evidence" value="ECO:0007669"/>
    <property type="project" value="TreeGrafter"/>
</dbReference>
<comment type="similarity">
    <text evidence="2 6">Belongs to the class-III pyridoxal-phosphate-dependent aminotransferase family.</text>
</comment>